<feature type="region of interest" description="Disordered" evidence="1">
    <location>
        <begin position="1"/>
        <end position="37"/>
    </location>
</feature>
<dbReference type="Proteomes" id="UP000053989">
    <property type="component" value="Unassembled WGS sequence"/>
</dbReference>
<protein>
    <submittedName>
        <fullName evidence="2">Uncharacterized protein</fullName>
    </submittedName>
</protein>
<dbReference type="EMBL" id="KN822035">
    <property type="protein sequence ID" value="KIM63392.1"/>
    <property type="molecule type" value="Genomic_DNA"/>
</dbReference>
<reference evidence="3" key="2">
    <citation type="submission" date="2015-01" db="EMBL/GenBank/DDBJ databases">
        <title>Evolutionary Origins and Diversification of the Mycorrhizal Mutualists.</title>
        <authorList>
            <consortium name="DOE Joint Genome Institute"/>
            <consortium name="Mycorrhizal Genomics Consortium"/>
            <person name="Kohler A."/>
            <person name="Kuo A."/>
            <person name="Nagy L.G."/>
            <person name="Floudas D."/>
            <person name="Copeland A."/>
            <person name="Barry K.W."/>
            <person name="Cichocki N."/>
            <person name="Veneault-Fourrey C."/>
            <person name="LaButti K."/>
            <person name="Lindquist E.A."/>
            <person name="Lipzen A."/>
            <person name="Lundell T."/>
            <person name="Morin E."/>
            <person name="Murat C."/>
            <person name="Riley R."/>
            <person name="Ohm R."/>
            <person name="Sun H."/>
            <person name="Tunlid A."/>
            <person name="Henrissat B."/>
            <person name="Grigoriev I.V."/>
            <person name="Hibbett D.S."/>
            <person name="Martin F."/>
        </authorList>
    </citation>
    <scope>NUCLEOTIDE SEQUENCE [LARGE SCALE GENOMIC DNA]</scope>
    <source>
        <strain evidence="3">Foug A</strain>
    </source>
</reference>
<dbReference type="InParanoid" id="A0A0C3AEL4"/>
<sequence length="441" mass="49041">MSARPRPRPRPVAKTRVSADATTTTTAPAATTSNKTDDEDALFMRSRGRTDQQWMQLQRLARTNSTTHVVSLDTSEDDDHSLEEYSPPPRLMKRQKQIKRNIPRWQAVGASKLLSSSSEDDDDDDIVVLGGTGNAVNGTPRKRKRERSRSRSITPPPELPAHLLTNTRYLVRQALAVPQRTPSPTFLPDESTDTIVLDPELAKIAEAVKKQTTQHKIEGDQVGGPEVVQVNVKWIPHPLNDSAQKHIWMFKMKRHSTFHDLFEELADLASIMLNQLVVTYDAKRVFASGSPSSLGIWAEGELEAYDKHTYEYIRTRRHQRPVSPTLPADESDDDESHDTETQSGDEELEAESTSGDKFKLVLRSATTKDITLTVRSTTTCSAIVKAFLKAADLPDVYSDVQSKGKGKPYPRLKIDGEKQAPDAEIGDADLDDGDLVEVIGI</sequence>
<evidence type="ECO:0000313" key="3">
    <source>
        <dbReference type="Proteomes" id="UP000053989"/>
    </source>
</evidence>
<feature type="region of interest" description="Disordered" evidence="1">
    <location>
        <begin position="316"/>
        <end position="354"/>
    </location>
</feature>
<name>A0A0C3AEL4_9AGAM</name>
<proteinExistence type="predicted"/>
<feature type="compositionally biased region" description="Acidic residues" evidence="1">
    <location>
        <begin position="329"/>
        <end position="350"/>
    </location>
</feature>
<accession>A0A0C3AEL4</accession>
<feature type="compositionally biased region" description="Basic and acidic residues" evidence="1">
    <location>
        <begin position="412"/>
        <end position="421"/>
    </location>
</feature>
<feature type="region of interest" description="Disordered" evidence="1">
    <location>
        <begin position="65"/>
        <end position="87"/>
    </location>
</feature>
<dbReference type="AlphaFoldDB" id="A0A0C3AEL4"/>
<gene>
    <name evidence="2" type="ORF">SCLCIDRAFT_1214285</name>
</gene>
<evidence type="ECO:0000256" key="1">
    <source>
        <dbReference type="SAM" id="MobiDB-lite"/>
    </source>
</evidence>
<keyword evidence="3" id="KW-1185">Reference proteome</keyword>
<dbReference type="OrthoDB" id="3365399at2759"/>
<feature type="compositionally biased region" description="Basic residues" evidence="1">
    <location>
        <begin position="1"/>
        <end position="13"/>
    </location>
</feature>
<feature type="region of interest" description="Disordered" evidence="1">
    <location>
        <begin position="399"/>
        <end position="429"/>
    </location>
</feature>
<feature type="region of interest" description="Disordered" evidence="1">
    <location>
        <begin position="112"/>
        <end position="161"/>
    </location>
</feature>
<dbReference type="Gene3D" id="3.10.20.90">
    <property type="entry name" value="Phosphatidylinositol 3-kinase Catalytic Subunit, Chain A, domain 1"/>
    <property type="match status" value="2"/>
</dbReference>
<feature type="compositionally biased region" description="Basic residues" evidence="1">
    <location>
        <begin position="140"/>
        <end position="150"/>
    </location>
</feature>
<dbReference type="STRING" id="1036808.A0A0C3AEL4"/>
<feature type="compositionally biased region" description="Low complexity" evidence="1">
    <location>
        <begin position="19"/>
        <end position="32"/>
    </location>
</feature>
<dbReference type="HOGENOM" id="CLU_038184_0_0_1"/>
<organism evidence="2 3">
    <name type="scientific">Scleroderma citrinum Foug A</name>
    <dbReference type="NCBI Taxonomy" id="1036808"/>
    <lineage>
        <taxon>Eukaryota</taxon>
        <taxon>Fungi</taxon>
        <taxon>Dikarya</taxon>
        <taxon>Basidiomycota</taxon>
        <taxon>Agaricomycotina</taxon>
        <taxon>Agaricomycetes</taxon>
        <taxon>Agaricomycetidae</taxon>
        <taxon>Boletales</taxon>
        <taxon>Sclerodermatineae</taxon>
        <taxon>Sclerodermataceae</taxon>
        <taxon>Scleroderma</taxon>
    </lineage>
</organism>
<reference evidence="2 3" key="1">
    <citation type="submission" date="2014-04" db="EMBL/GenBank/DDBJ databases">
        <authorList>
            <consortium name="DOE Joint Genome Institute"/>
            <person name="Kuo A."/>
            <person name="Kohler A."/>
            <person name="Nagy L.G."/>
            <person name="Floudas D."/>
            <person name="Copeland A."/>
            <person name="Barry K.W."/>
            <person name="Cichocki N."/>
            <person name="Veneault-Fourrey C."/>
            <person name="LaButti K."/>
            <person name="Lindquist E.A."/>
            <person name="Lipzen A."/>
            <person name="Lundell T."/>
            <person name="Morin E."/>
            <person name="Murat C."/>
            <person name="Sun H."/>
            <person name="Tunlid A."/>
            <person name="Henrissat B."/>
            <person name="Grigoriev I.V."/>
            <person name="Hibbett D.S."/>
            <person name="Martin F."/>
            <person name="Nordberg H.P."/>
            <person name="Cantor M.N."/>
            <person name="Hua S.X."/>
        </authorList>
    </citation>
    <scope>NUCLEOTIDE SEQUENCE [LARGE SCALE GENOMIC DNA]</scope>
    <source>
        <strain evidence="2 3">Foug A</strain>
    </source>
</reference>
<evidence type="ECO:0000313" key="2">
    <source>
        <dbReference type="EMBL" id="KIM63392.1"/>
    </source>
</evidence>